<keyword evidence="4" id="KW-0175">Coiled coil</keyword>
<evidence type="ECO:0000313" key="9">
    <source>
        <dbReference type="Proteomes" id="UP000537131"/>
    </source>
</evidence>
<evidence type="ECO:0000256" key="2">
    <source>
        <dbReference type="ARBA" id="ARBA00029447"/>
    </source>
</evidence>
<evidence type="ECO:0000259" key="7">
    <source>
        <dbReference type="PROSITE" id="PS50885"/>
    </source>
</evidence>
<gene>
    <name evidence="8" type="ORF">HBE96_14495</name>
</gene>
<feature type="coiled-coil region" evidence="4">
    <location>
        <begin position="492"/>
        <end position="519"/>
    </location>
</feature>
<keyword evidence="5" id="KW-0812">Transmembrane</keyword>
<keyword evidence="5" id="KW-1133">Transmembrane helix</keyword>
<dbReference type="GO" id="GO:0016020">
    <property type="term" value="C:membrane"/>
    <property type="evidence" value="ECO:0007669"/>
    <property type="project" value="InterPro"/>
</dbReference>
<dbReference type="InterPro" id="IPR004089">
    <property type="entry name" value="MCPsignal_dom"/>
</dbReference>
<keyword evidence="1 3" id="KW-0807">Transducer</keyword>
<dbReference type="EMBL" id="JABBNI010000025">
    <property type="protein sequence ID" value="NMM63864.1"/>
    <property type="molecule type" value="Genomic_DNA"/>
</dbReference>
<accession>A0A7Y0EI16</accession>
<dbReference type="Pfam" id="PF00015">
    <property type="entry name" value="MCPsignal"/>
    <property type="match status" value="1"/>
</dbReference>
<reference evidence="8 9" key="2">
    <citation type="submission" date="2020-06" db="EMBL/GenBank/DDBJ databases">
        <title>Complete Genome Sequence of Clostridium muelleri sp. nov. P21T, an Acid-Alcohol Producing Acetogen Isolated from Old Hay.</title>
        <authorList>
            <person name="Duncan K.E."/>
            <person name="Tanner R.S."/>
        </authorList>
    </citation>
    <scope>NUCLEOTIDE SEQUENCE [LARGE SCALE GENOMIC DNA]</scope>
    <source>
        <strain evidence="8 9">P21</strain>
    </source>
</reference>
<dbReference type="InterPro" id="IPR003660">
    <property type="entry name" value="HAMP_dom"/>
</dbReference>
<evidence type="ECO:0000256" key="1">
    <source>
        <dbReference type="ARBA" id="ARBA00023224"/>
    </source>
</evidence>
<feature type="coiled-coil region" evidence="4">
    <location>
        <begin position="674"/>
        <end position="701"/>
    </location>
</feature>
<dbReference type="Pfam" id="PF22673">
    <property type="entry name" value="MCP-like_PDC_1"/>
    <property type="match status" value="1"/>
</dbReference>
<keyword evidence="5" id="KW-0472">Membrane</keyword>
<dbReference type="RefSeq" id="WP_169298442.1">
    <property type="nucleotide sequence ID" value="NZ_JABBNI010000025.1"/>
</dbReference>
<evidence type="ECO:0000256" key="5">
    <source>
        <dbReference type="SAM" id="Phobius"/>
    </source>
</evidence>
<dbReference type="PANTHER" id="PTHR32089">
    <property type="entry name" value="METHYL-ACCEPTING CHEMOTAXIS PROTEIN MCPB"/>
    <property type="match status" value="1"/>
</dbReference>
<reference evidence="8 9" key="1">
    <citation type="submission" date="2020-04" db="EMBL/GenBank/DDBJ databases">
        <authorList>
            <person name="Doyle D.A."/>
        </authorList>
    </citation>
    <scope>NUCLEOTIDE SEQUENCE [LARGE SCALE GENOMIC DNA]</scope>
    <source>
        <strain evidence="8 9">P21</strain>
    </source>
</reference>
<dbReference type="PROSITE" id="PS50111">
    <property type="entry name" value="CHEMOTAXIS_TRANSDUC_2"/>
    <property type="match status" value="1"/>
</dbReference>
<evidence type="ECO:0000256" key="4">
    <source>
        <dbReference type="SAM" id="Coils"/>
    </source>
</evidence>
<comment type="similarity">
    <text evidence="2">Belongs to the methyl-accepting chemotaxis (MCP) protein family.</text>
</comment>
<dbReference type="CDD" id="cd06225">
    <property type="entry name" value="HAMP"/>
    <property type="match status" value="1"/>
</dbReference>
<sequence length="704" mass="77816">MFKKLDLATKLSIILGTIIFIGILLIGGITLKKVKQNCYNQASQQAKEVSNAFAKDINGDLKVSQATVEGIRNTVLFSKKSGSLSREQVIELLRNELKNNKQILGIYTAWEPNAFDGKDSSYINKDGHDATGRFIPYLVRENANIKLEACANYDKEGEGEYYFLPKKTKKTCLIEPYTYKIDGKDTLITSLTVPIFDDNGVFMGVLGADVELKSLQEVTNQAKPMGGYASIITDKGKVVAHGKKTELINKNIVDEDKSEQDSIGKVSKGESFQIHKKDVETGLISLKAYSPIILNGVDNKWTFVSIISDSQMYVDYNQLFKIIMSLNIVITLAVIVFIFMLIKKIINPISVECEHLEVLSNADFTREVPQKFLNSEDEIGSLAKSIDKMQNSIRELVMGVKSESSNVKNVVTDTVKYMQELNSNIEEVASTTEELLSGMEETAASTEEMNATSSEIERAVEVITIKSKEGEESAKEIDNRAKELKMKFFESQKQATEVYEETKKKLQSALDESKSVEEIRTLSNTIMEITEQTNLLALNASIEAARAGEAGKGFAVVADEIGNLAENSKDAAVKIQEITNKVIGSVNSLSQSANGMMNYMANDVKKDYKTMLDAADKYSVDADFIKNMVSEFNDVSNQIFDAIKNMSIVIEGVTTAANEGANGVSNVAEKSTIVAQKSEEVKQLSNKAKEGNEKLEELVSRFKI</sequence>
<organism evidence="8 9">
    <name type="scientific">Clostridium muellerianum</name>
    <dbReference type="NCBI Taxonomy" id="2716538"/>
    <lineage>
        <taxon>Bacteria</taxon>
        <taxon>Bacillati</taxon>
        <taxon>Bacillota</taxon>
        <taxon>Clostridia</taxon>
        <taxon>Eubacteriales</taxon>
        <taxon>Clostridiaceae</taxon>
        <taxon>Clostridium</taxon>
    </lineage>
</organism>
<dbReference type="GO" id="GO:0007165">
    <property type="term" value="P:signal transduction"/>
    <property type="evidence" value="ECO:0007669"/>
    <property type="project" value="UniProtKB-KW"/>
</dbReference>
<dbReference type="PANTHER" id="PTHR32089:SF112">
    <property type="entry name" value="LYSOZYME-LIKE PROTEIN-RELATED"/>
    <property type="match status" value="1"/>
</dbReference>
<dbReference type="Gene3D" id="1.10.287.950">
    <property type="entry name" value="Methyl-accepting chemotaxis protein"/>
    <property type="match status" value="1"/>
</dbReference>
<proteinExistence type="inferred from homology"/>
<comment type="caution">
    <text evidence="8">The sequence shown here is derived from an EMBL/GenBank/DDBJ whole genome shotgun (WGS) entry which is preliminary data.</text>
</comment>
<dbReference type="PROSITE" id="PS50885">
    <property type="entry name" value="HAMP"/>
    <property type="match status" value="1"/>
</dbReference>
<feature type="transmembrane region" description="Helical" evidence="5">
    <location>
        <begin position="319"/>
        <end position="342"/>
    </location>
</feature>
<dbReference type="Proteomes" id="UP000537131">
    <property type="component" value="Unassembled WGS sequence"/>
</dbReference>
<evidence type="ECO:0000256" key="3">
    <source>
        <dbReference type="PROSITE-ProRule" id="PRU00284"/>
    </source>
</evidence>
<name>A0A7Y0EI16_9CLOT</name>
<dbReference type="CDD" id="cd12913">
    <property type="entry name" value="PDC1_MCP_like"/>
    <property type="match status" value="1"/>
</dbReference>
<feature type="transmembrane region" description="Helical" evidence="5">
    <location>
        <begin position="12"/>
        <end position="31"/>
    </location>
</feature>
<dbReference type="AlphaFoldDB" id="A0A7Y0EI16"/>
<evidence type="ECO:0000259" key="6">
    <source>
        <dbReference type="PROSITE" id="PS50111"/>
    </source>
</evidence>
<dbReference type="SMART" id="SM00283">
    <property type="entry name" value="MA"/>
    <property type="match status" value="1"/>
</dbReference>
<evidence type="ECO:0000313" key="8">
    <source>
        <dbReference type="EMBL" id="NMM63864.1"/>
    </source>
</evidence>
<protein>
    <submittedName>
        <fullName evidence="8">Methyl-accepting chemotaxis protein</fullName>
    </submittedName>
</protein>
<feature type="domain" description="Methyl-accepting transducer" evidence="6">
    <location>
        <begin position="410"/>
        <end position="668"/>
    </location>
</feature>
<dbReference type="Gene3D" id="3.30.450.20">
    <property type="entry name" value="PAS domain"/>
    <property type="match status" value="2"/>
</dbReference>
<dbReference type="SUPFAM" id="SSF58104">
    <property type="entry name" value="Methyl-accepting chemotaxis protein (MCP) signaling domain"/>
    <property type="match status" value="1"/>
</dbReference>
<keyword evidence="9" id="KW-1185">Reference proteome</keyword>
<feature type="domain" description="HAMP" evidence="7">
    <location>
        <begin position="354"/>
        <end position="398"/>
    </location>
</feature>